<feature type="domain" description="DUF4371" evidence="1">
    <location>
        <begin position="98"/>
        <end position="280"/>
    </location>
</feature>
<dbReference type="Pfam" id="PF14291">
    <property type="entry name" value="DUF4371"/>
    <property type="match status" value="1"/>
</dbReference>
<keyword evidence="3" id="KW-1185">Reference proteome</keyword>
<protein>
    <recommendedName>
        <fullName evidence="1">DUF4371 domain-containing protein</fullName>
    </recommendedName>
</protein>
<dbReference type="PANTHER" id="PTHR45749:SF21">
    <property type="entry name" value="DUF4371 DOMAIN-CONTAINING PROTEIN"/>
    <property type="match status" value="1"/>
</dbReference>
<organism evidence="2 3">
    <name type="scientific">Macrosiphum euphorbiae</name>
    <name type="common">potato aphid</name>
    <dbReference type="NCBI Taxonomy" id="13131"/>
    <lineage>
        <taxon>Eukaryota</taxon>
        <taxon>Metazoa</taxon>
        <taxon>Ecdysozoa</taxon>
        <taxon>Arthropoda</taxon>
        <taxon>Hexapoda</taxon>
        <taxon>Insecta</taxon>
        <taxon>Pterygota</taxon>
        <taxon>Neoptera</taxon>
        <taxon>Paraneoptera</taxon>
        <taxon>Hemiptera</taxon>
        <taxon>Sternorrhyncha</taxon>
        <taxon>Aphidomorpha</taxon>
        <taxon>Aphidoidea</taxon>
        <taxon>Aphididae</taxon>
        <taxon>Macrosiphini</taxon>
        <taxon>Macrosiphum</taxon>
    </lineage>
</organism>
<name>A0AAV0Y768_9HEMI</name>
<dbReference type="AlphaFoldDB" id="A0AAV0Y768"/>
<reference evidence="2 3" key="1">
    <citation type="submission" date="2023-01" db="EMBL/GenBank/DDBJ databases">
        <authorList>
            <person name="Whitehead M."/>
        </authorList>
    </citation>
    <scope>NUCLEOTIDE SEQUENCE [LARGE SCALE GENOMIC DNA]</scope>
</reference>
<evidence type="ECO:0000313" key="3">
    <source>
        <dbReference type="Proteomes" id="UP001160148"/>
    </source>
</evidence>
<dbReference type="InterPro" id="IPR025398">
    <property type="entry name" value="DUF4371"/>
</dbReference>
<sequence>MSGLFCKYCVLFSDKGGRYKTIQLFKFVSKPFQKYAKLLGKDGDLEIHSRNHYHVACVEVADNFMTTFNNPKKEVINLINTERKKQIEENRNRLKPIVESIIFLGRQNIPFRGHRDHGNFFENDLEKNKGNFRELLHYRINSGDSILENHLKTTHFKATYISPVVQNELIECCRTIVTEIILKEKKESKFYSIFFDETTDISHSSQISLVIRYVHKAVVKENFIACIDCHAYVYNTDTEKNLEPKLNGEVLGDAVISLLQKFDLNLKYCVVIGTDSCSVMVSLVRGAVQKIQSFAKNAIHCHVQIMH</sequence>
<evidence type="ECO:0000313" key="2">
    <source>
        <dbReference type="EMBL" id="CAI6375727.1"/>
    </source>
</evidence>
<dbReference type="Proteomes" id="UP001160148">
    <property type="component" value="Unassembled WGS sequence"/>
</dbReference>
<comment type="caution">
    <text evidence="2">The sequence shown here is derived from an EMBL/GenBank/DDBJ whole genome shotgun (WGS) entry which is preliminary data.</text>
</comment>
<dbReference type="EMBL" id="CARXXK010001361">
    <property type="protein sequence ID" value="CAI6375727.1"/>
    <property type="molecule type" value="Genomic_DNA"/>
</dbReference>
<proteinExistence type="predicted"/>
<evidence type="ECO:0000259" key="1">
    <source>
        <dbReference type="Pfam" id="PF14291"/>
    </source>
</evidence>
<dbReference type="PANTHER" id="PTHR45749">
    <property type="match status" value="1"/>
</dbReference>
<gene>
    <name evidence="2" type="ORF">MEUPH1_LOCUS29185</name>
</gene>
<accession>A0AAV0Y768</accession>